<comment type="caution">
    <text evidence="2">The sequence shown here is derived from an EMBL/GenBank/DDBJ whole genome shotgun (WGS) entry which is preliminary data.</text>
</comment>
<dbReference type="Proteomes" id="UP001626550">
    <property type="component" value="Unassembled WGS sequence"/>
</dbReference>
<accession>A0ABD2QA65</accession>
<name>A0ABD2QA65_9PLAT</name>
<organism evidence="2 3">
    <name type="scientific">Cichlidogyrus casuarinus</name>
    <dbReference type="NCBI Taxonomy" id="1844966"/>
    <lineage>
        <taxon>Eukaryota</taxon>
        <taxon>Metazoa</taxon>
        <taxon>Spiralia</taxon>
        <taxon>Lophotrochozoa</taxon>
        <taxon>Platyhelminthes</taxon>
        <taxon>Monogenea</taxon>
        <taxon>Monopisthocotylea</taxon>
        <taxon>Dactylogyridea</taxon>
        <taxon>Ancyrocephalidae</taxon>
        <taxon>Cichlidogyrus</taxon>
    </lineage>
</organism>
<evidence type="ECO:0000256" key="1">
    <source>
        <dbReference type="SAM" id="MobiDB-lite"/>
    </source>
</evidence>
<feature type="region of interest" description="Disordered" evidence="1">
    <location>
        <begin position="1"/>
        <end position="55"/>
    </location>
</feature>
<sequence length="303" mass="32220">MTNGTSTSSGSPPKSPSMLLAGLSSDKPPGSLSPPTVEVRTSQASTSDTVDLEGLVKDSSEINKVSDSCSDSSNQQLSVEVKDGILQEIAMQSPLFGSEADDMLASPSNLEPPPSIATSASTRLRKATMALNQQQQQSRASRLLVNSPSSSQNGHTVLKPESSPQQAPDMVSADDNVMIMLMNDLVNSQPPSSRGSSGRKQRFKQDPILASNLCSNNTGPDYLDSADHGLDMALVSDFSEDAYSPPRPRSSVSVGGVMRRAQHPSPGTPRGNHQVRINQKNSIFHTSEDLIESRSLEVGFVVK</sequence>
<protein>
    <submittedName>
        <fullName evidence="2">Uncharacterized protein</fullName>
    </submittedName>
</protein>
<gene>
    <name evidence="2" type="ORF">Ciccas_004918</name>
</gene>
<dbReference type="EMBL" id="JBJKFK010000540">
    <property type="protein sequence ID" value="KAL3316430.1"/>
    <property type="molecule type" value="Genomic_DNA"/>
</dbReference>
<dbReference type="AlphaFoldDB" id="A0ABD2QA65"/>
<reference evidence="2 3" key="1">
    <citation type="submission" date="2024-11" db="EMBL/GenBank/DDBJ databases">
        <title>Adaptive evolution of stress response genes in parasites aligns with host niche diversity.</title>
        <authorList>
            <person name="Hahn C."/>
            <person name="Resl P."/>
        </authorList>
    </citation>
    <scope>NUCLEOTIDE SEQUENCE [LARGE SCALE GENOMIC DNA]</scope>
    <source>
        <strain evidence="2">EGGRZ-B1_66</strain>
        <tissue evidence="2">Body</tissue>
    </source>
</reference>
<feature type="region of interest" description="Disordered" evidence="1">
    <location>
        <begin position="97"/>
        <end position="169"/>
    </location>
</feature>
<keyword evidence="3" id="KW-1185">Reference proteome</keyword>
<evidence type="ECO:0000313" key="3">
    <source>
        <dbReference type="Proteomes" id="UP001626550"/>
    </source>
</evidence>
<feature type="compositionally biased region" description="Low complexity" evidence="1">
    <location>
        <begin position="1"/>
        <end position="12"/>
    </location>
</feature>
<feature type="compositionally biased region" description="Polar residues" evidence="1">
    <location>
        <begin position="138"/>
        <end position="155"/>
    </location>
</feature>
<proteinExistence type="predicted"/>
<feature type="compositionally biased region" description="Polar residues" evidence="1">
    <location>
        <begin position="39"/>
        <end position="49"/>
    </location>
</feature>
<evidence type="ECO:0000313" key="2">
    <source>
        <dbReference type="EMBL" id="KAL3316430.1"/>
    </source>
</evidence>